<evidence type="ECO:0000313" key="1">
    <source>
        <dbReference type="EMBL" id="MBD8063912.1"/>
    </source>
</evidence>
<dbReference type="RefSeq" id="WP_191772042.1">
    <property type="nucleotide sequence ID" value="NZ_JACYFU010000001.1"/>
</dbReference>
<evidence type="ECO:0000313" key="2">
    <source>
        <dbReference type="Proteomes" id="UP000654108"/>
    </source>
</evidence>
<comment type="caution">
    <text evidence="1">The sequence shown here is derived from an EMBL/GenBank/DDBJ whole genome shotgun (WGS) entry which is preliminary data.</text>
</comment>
<sequence>MSTFAVVAPLVALIDDDEHSARLLHKTLTAQGDLAVQHLGGGTIGGERLHALLQAPASSWPDLVVVDLKANSRANTEFAEQHHAMLDAKGIPLVVMCRPIPRKDREVLHRAGASGVFFRQPERDAYRREAAGLLNFLARQPRPDMVGM</sequence>
<dbReference type="AlphaFoldDB" id="A0A927FR56"/>
<dbReference type="Proteomes" id="UP000654108">
    <property type="component" value="Unassembled WGS sequence"/>
</dbReference>
<reference evidence="1" key="1">
    <citation type="submission" date="2020-09" db="EMBL/GenBank/DDBJ databases">
        <title>Genome seq and assembly of Devosia sp.</title>
        <authorList>
            <person name="Chhetri G."/>
        </authorList>
    </citation>
    <scope>NUCLEOTIDE SEQUENCE</scope>
    <source>
        <strain evidence="1">PTR5</strain>
    </source>
</reference>
<keyword evidence="2" id="KW-1185">Reference proteome</keyword>
<protein>
    <submittedName>
        <fullName evidence="1">Response regulator</fullName>
    </submittedName>
</protein>
<gene>
    <name evidence="1" type="ORF">IC608_00295</name>
</gene>
<name>A0A927FR56_9HYPH</name>
<organism evidence="1 2">
    <name type="scientific">Devosia oryzisoli</name>
    <dbReference type="NCBI Taxonomy" id="2774138"/>
    <lineage>
        <taxon>Bacteria</taxon>
        <taxon>Pseudomonadati</taxon>
        <taxon>Pseudomonadota</taxon>
        <taxon>Alphaproteobacteria</taxon>
        <taxon>Hyphomicrobiales</taxon>
        <taxon>Devosiaceae</taxon>
        <taxon>Devosia</taxon>
    </lineage>
</organism>
<dbReference type="SUPFAM" id="SSF52172">
    <property type="entry name" value="CheY-like"/>
    <property type="match status" value="1"/>
</dbReference>
<dbReference type="Gene3D" id="3.40.50.2300">
    <property type="match status" value="1"/>
</dbReference>
<dbReference type="EMBL" id="JACYFU010000001">
    <property type="protein sequence ID" value="MBD8063912.1"/>
    <property type="molecule type" value="Genomic_DNA"/>
</dbReference>
<accession>A0A927FR56</accession>
<dbReference type="InterPro" id="IPR011006">
    <property type="entry name" value="CheY-like_superfamily"/>
</dbReference>
<proteinExistence type="predicted"/>